<evidence type="ECO:0008006" key="3">
    <source>
        <dbReference type="Google" id="ProtNLM"/>
    </source>
</evidence>
<dbReference type="InterPro" id="IPR009218">
    <property type="entry name" value="HD_phosphohydro"/>
</dbReference>
<proteinExistence type="predicted"/>
<dbReference type="SUPFAM" id="SSF109604">
    <property type="entry name" value="HD-domain/PDEase-like"/>
    <property type="match status" value="1"/>
</dbReference>
<dbReference type="EMBL" id="LXQD01000305">
    <property type="protein sequence ID" value="RCJ27239.1"/>
    <property type="molecule type" value="Genomic_DNA"/>
</dbReference>
<name>A0A367QTG3_9NOSO</name>
<dbReference type="Proteomes" id="UP000252107">
    <property type="component" value="Unassembled WGS sequence"/>
</dbReference>
<dbReference type="PANTHER" id="PTHR21174">
    <property type="match status" value="1"/>
</dbReference>
<dbReference type="Gene3D" id="1.10.3210.10">
    <property type="entry name" value="Hypothetical protein af1432"/>
    <property type="match status" value="1"/>
</dbReference>
<accession>A0A367QTG3</accession>
<organism evidence="1 2">
    <name type="scientific">Nostoc minutum NIES-26</name>
    <dbReference type="NCBI Taxonomy" id="1844469"/>
    <lineage>
        <taxon>Bacteria</taxon>
        <taxon>Bacillati</taxon>
        <taxon>Cyanobacteriota</taxon>
        <taxon>Cyanophyceae</taxon>
        <taxon>Nostocales</taxon>
        <taxon>Nostocaceae</taxon>
        <taxon>Nostoc</taxon>
    </lineage>
</organism>
<reference evidence="1" key="1">
    <citation type="submission" date="2016-04" db="EMBL/GenBank/DDBJ databases">
        <authorList>
            <person name="Tabuchi Yagui T.R."/>
        </authorList>
    </citation>
    <scope>NUCLEOTIDE SEQUENCE [LARGE SCALE GENOMIC DNA]</scope>
    <source>
        <strain evidence="1">NIES-26</strain>
    </source>
</reference>
<protein>
    <recommendedName>
        <fullName evidence="3">Metal-dependent phosphohydrolase</fullName>
    </recommendedName>
</protein>
<dbReference type="PANTHER" id="PTHR21174:SF0">
    <property type="entry name" value="HD PHOSPHOHYDROLASE FAMILY PROTEIN-RELATED"/>
    <property type="match status" value="1"/>
</dbReference>
<dbReference type="AlphaFoldDB" id="A0A367QTG3"/>
<evidence type="ECO:0000313" key="1">
    <source>
        <dbReference type="EMBL" id="RCJ27239.1"/>
    </source>
</evidence>
<dbReference type="PIRSF" id="PIRSF035170">
    <property type="entry name" value="HD_phosphohydro"/>
    <property type="match status" value="1"/>
</dbReference>
<gene>
    <name evidence="1" type="ORF">A6770_25865</name>
</gene>
<sequence>MKIAVQLFCHWQHTLQGFGVDRVAIEQGFTCLVEAYSTGDRYYHTLKHIHQVLSTVDTLQAYPQNLAAVKLAAWFHDIVYDTQAKDNEERSANSACDLLSSLGIPTNTIDTVSRLILNTKYHQAAADDYNSQVLLDADLAILAANPIQYQEYAYAIRQEYAWVSEAEYIAGRRQVLERFLQRQRIYFTPLMFEVAEQSARYNLQGEIQTLSDLKQKTRFIFGQNTQAYDI</sequence>
<keyword evidence="2" id="KW-1185">Reference proteome</keyword>
<comment type="caution">
    <text evidence="1">The sequence shown here is derived from an EMBL/GenBank/DDBJ whole genome shotgun (WGS) entry which is preliminary data.</text>
</comment>
<evidence type="ECO:0000313" key="2">
    <source>
        <dbReference type="Proteomes" id="UP000252107"/>
    </source>
</evidence>